<protein>
    <submittedName>
        <fullName evidence="2">Uncharacterized protein</fullName>
    </submittedName>
</protein>
<gene>
    <name evidence="2" type="ORF">H920_02707</name>
</gene>
<feature type="region of interest" description="Disordered" evidence="1">
    <location>
        <begin position="1"/>
        <end position="80"/>
    </location>
</feature>
<organism evidence="2 3">
    <name type="scientific">Fukomys damarensis</name>
    <name type="common">Damaraland mole rat</name>
    <name type="synonym">Cryptomys damarensis</name>
    <dbReference type="NCBI Taxonomy" id="885580"/>
    <lineage>
        <taxon>Eukaryota</taxon>
        <taxon>Metazoa</taxon>
        <taxon>Chordata</taxon>
        <taxon>Craniata</taxon>
        <taxon>Vertebrata</taxon>
        <taxon>Euteleostomi</taxon>
        <taxon>Mammalia</taxon>
        <taxon>Eutheria</taxon>
        <taxon>Euarchontoglires</taxon>
        <taxon>Glires</taxon>
        <taxon>Rodentia</taxon>
        <taxon>Hystricomorpha</taxon>
        <taxon>Bathyergidae</taxon>
        <taxon>Fukomys</taxon>
    </lineage>
</organism>
<dbReference type="Proteomes" id="UP000028990">
    <property type="component" value="Unassembled WGS sequence"/>
</dbReference>
<reference evidence="2 3" key="1">
    <citation type="submission" date="2013-11" db="EMBL/GenBank/DDBJ databases">
        <title>The Damaraland mole rat (Fukomys damarensis) genome and evolution of African mole rats.</title>
        <authorList>
            <person name="Gladyshev V.N."/>
            <person name="Fang X."/>
        </authorList>
    </citation>
    <scope>NUCLEOTIDE SEQUENCE [LARGE SCALE GENOMIC DNA]</scope>
    <source>
        <tissue evidence="2">Liver</tissue>
    </source>
</reference>
<evidence type="ECO:0000313" key="3">
    <source>
        <dbReference type="Proteomes" id="UP000028990"/>
    </source>
</evidence>
<evidence type="ECO:0000313" key="2">
    <source>
        <dbReference type="EMBL" id="KFO35850.1"/>
    </source>
</evidence>
<dbReference type="EMBL" id="KN121627">
    <property type="protein sequence ID" value="KFO35850.1"/>
    <property type="molecule type" value="Genomic_DNA"/>
</dbReference>
<accession>A0A091DZX5</accession>
<proteinExistence type="predicted"/>
<evidence type="ECO:0000256" key="1">
    <source>
        <dbReference type="SAM" id="MobiDB-lite"/>
    </source>
</evidence>
<keyword evidence="3" id="KW-1185">Reference proteome</keyword>
<name>A0A091DZX5_FUKDA</name>
<dbReference type="AlphaFoldDB" id="A0A091DZX5"/>
<feature type="compositionally biased region" description="Basic and acidic residues" evidence="1">
    <location>
        <begin position="49"/>
        <end position="60"/>
    </location>
</feature>
<sequence>MRFRQTRDLFAFLPQKHPTTQQRPPVPADTPAEQLSHPDLPRCRPGPPNDDRCGRPDEITHLNSPVPGMGSQEPPALGLV</sequence>